<dbReference type="PANTHER" id="PTHR11690:SF288">
    <property type="entry name" value="AMILORIDE-SENSITIVE NA+ CHANNEL-RELATED"/>
    <property type="match status" value="1"/>
</dbReference>
<dbReference type="EMBL" id="OU895877">
    <property type="protein sequence ID" value="CAG9798477.1"/>
    <property type="molecule type" value="Genomic_DNA"/>
</dbReference>
<dbReference type="Gene3D" id="1.10.287.820">
    <property type="entry name" value="Acid-sensing ion channel domain"/>
    <property type="match status" value="1"/>
</dbReference>
<dbReference type="InterPro" id="IPR001873">
    <property type="entry name" value="ENaC"/>
</dbReference>
<keyword evidence="6 13" id="KW-1133">Transmembrane helix</keyword>
<evidence type="ECO:0000256" key="11">
    <source>
        <dbReference type="ARBA" id="ARBA00023303"/>
    </source>
</evidence>
<evidence type="ECO:0000256" key="6">
    <source>
        <dbReference type="ARBA" id="ARBA00022989"/>
    </source>
</evidence>
<evidence type="ECO:0000256" key="7">
    <source>
        <dbReference type="ARBA" id="ARBA00023053"/>
    </source>
</evidence>
<evidence type="ECO:0000256" key="1">
    <source>
        <dbReference type="ARBA" id="ARBA00004141"/>
    </source>
</evidence>
<reference evidence="14" key="2">
    <citation type="submission" date="2022-10" db="EMBL/GenBank/DDBJ databases">
        <authorList>
            <consortium name="ENA_rothamsted_submissions"/>
            <consortium name="culmorum"/>
            <person name="King R."/>
        </authorList>
    </citation>
    <scope>NUCLEOTIDE SEQUENCE</scope>
</reference>
<dbReference type="OrthoDB" id="6021021at2759"/>
<sequence length="519" mass="60617">MVKSYRLISVLKRKGSRRAKFIFVIVLCGLIYGLSHYIHECYIKFKIKPEILINEIYINRHEIPFPAITICPPQVVKSEFLNLTKIRSENTALSNEDQMSLAVSSQVCNDLVLDLEKNPNEKYFNEDVVAVMKKISPQINDIFKECTALDDAKSCEELFTNILTPKGNCFTFNMLDENLLLNQDTSRDVYSYNSALNSNPEMKWTMERKYLTDEELVNPLRSNVVQELRLKVKLNKSEDQNLCEERSRGFMIIPHLPNEYPTNTHISTNLETKKHKHLSITATVKSIDNSFKVFPLKQRGCFNENERKLRFFKSYTMTNCIQECIANYTYAKCGCVAFFAPRTSDMKVCQINDWTCYSIIYNRWPRKYYTEPSNKAEYPEFPCNCLHTCAEIKYNIVNEYTFDRNDYDDENVSYGTIEIQFLVAQVTETTKFATYQFENFIAEVGGLISLFLGFSLLSFFELCFEHFVNLRDGVRQFEEIIRSNWRIRTAIREQNDGDDDHIVILVPNRERRATTTTLC</sequence>
<evidence type="ECO:0000256" key="3">
    <source>
        <dbReference type="ARBA" id="ARBA00022448"/>
    </source>
</evidence>
<gene>
    <name evidence="14" type="ORF">CHIRRI_LOCUS1459</name>
</gene>
<keyword evidence="7" id="KW-0915">Sodium</keyword>
<dbReference type="Gene3D" id="1.10.287.770">
    <property type="entry name" value="YojJ-like"/>
    <property type="match status" value="1"/>
</dbReference>
<dbReference type="Proteomes" id="UP001153620">
    <property type="component" value="Chromosome 1"/>
</dbReference>
<dbReference type="GO" id="GO:0005886">
    <property type="term" value="C:plasma membrane"/>
    <property type="evidence" value="ECO:0007669"/>
    <property type="project" value="TreeGrafter"/>
</dbReference>
<evidence type="ECO:0000256" key="13">
    <source>
        <dbReference type="SAM" id="Phobius"/>
    </source>
</evidence>
<keyword evidence="11 12" id="KW-0407">Ion channel</keyword>
<organism evidence="14 15">
    <name type="scientific">Chironomus riparius</name>
    <dbReference type="NCBI Taxonomy" id="315576"/>
    <lineage>
        <taxon>Eukaryota</taxon>
        <taxon>Metazoa</taxon>
        <taxon>Ecdysozoa</taxon>
        <taxon>Arthropoda</taxon>
        <taxon>Hexapoda</taxon>
        <taxon>Insecta</taxon>
        <taxon>Pterygota</taxon>
        <taxon>Neoptera</taxon>
        <taxon>Endopterygota</taxon>
        <taxon>Diptera</taxon>
        <taxon>Nematocera</taxon>
        <taxon>Chironomoidea</taxon>
        <taxon>Chironomidae</taxon>
        <taxon>Chironominae</taxon>
        <taxon>Chironomus</taxon>
    </lineage>
</organism>
<proteinExistence type="inferred from homology"/>
<keyword evidence="15" id="KW-1185">Reference proteome</keyword>
<dbReference type="PRINTS" id="PR01078">
    <property type="entry name" value="AMINACHANNEL"/>
</dbReference>
<evidence type="ECO:0000313" key="14">
    <source>
        <dbReference type="EMBL" id="CAG9798477.1"/>
    </source>
</evidence>
<name>A0A9N9RK54_9DIPT</name>
<evidence type="ECO:0000256" key="4">
    <source>
        <dbReference type="ARBA" id="ARBA00022461"/>
    </source>
</evidence>
<reference evidence="14" key="1">
    <citation type="submission" date="2022-01" db="EMBL/GenBank/DDBJ databases">
        <authorList>
            <person name="King R."/>
        </authorList>
    </citation>
    <scope>NUCLEOTIDE SEQUENCE</scope>
</reference>
<evidence type="ECO:0000256" key="8">
    <source>
        <dbReference type="ARBA" id="ARBA00023065"/>
    </source>
</evidence>
<comment type="subcellular location">
    <subcellularLocation>
        <location evidence="1">Membrane</location>
        <topology evidence="1">Multi-pass membrane protein</topology>
    </subcellularLocation>
</comment>
<comment type="similarity">
    <text evidence="2 12">Belongs to the amiloride-sensitive sodium channel (TC 1.A.6) family.</text>
</comment>
<evidence type="ECO:0000256" key="2">
    <source>
        <dbReference type="ARBA" id="ARBA00007193"/>
    </source>
</evidence>
<keyword evidence="8 12" id="KW-0406">Ion transport</keyword>
<keyword evidence="5 12" id="KW-0812">Transmembrane</keyword>
<evidence type="ECO:0000256" key="12">
    <source>
        <dbReference type="RuleBase" id="RU000679"/>
    </source>
</evidence>
<feature type="transmembrane region" description="Helical" evidence="13">
    <location>
        <begin position="21"/>
        <end position="39"/>
    </location>
</feature>
<keyword evidence="10 12" id="KW-0739">Sodium transport</keyword>
<dbReference type="Pfam" id="PF00858">
    <property type="entry name" value="ASC"/>
    <property type="match status" value="1"/>
</dbReference>
<evidence type="ECO:0000256" key="9">
    <source>
        <dbReference type="ARBA" id="ARBA00023136"/>
    </source>
</evidence>
<accession>A0A9N9RK54</accession>
<evidence type="ECO:0000256" key="10">
    <source>
        <dbReference type="ARBA" id="ARBA00023201"/>
    </source>
</evidence>
<dbReference type="PANTHER" id="PTHR11690">
    <property type="entry name" value="AMILORIDE-SENSITIVE SODIUM CHANNEL-RELATED"/>
    <property type="match status" value="1"/>
</dbReference>
<keyword evidence="3 12" id="KW-0813">Transport</keyword>
<dbReference type="AlphaFoldDB" id="A0A9N9RK54"/>
<keyword evidence="9 13" id="KW-0472">Membrane</keyword>
<evidence type="ECO:0000256" key="5">
    <source>
        <dbReference type="ARBA" id="ARBA00022692"/>
    </source>
</evidence>
<keyword evidence="4 12" id="KW-0894">Sodium channel</keyword>
<dbReference type="GO" id="GO:0015280">
    <property type="term" value="F:ligand-gated sodium channel activity"/>
    <property type="evidence" value="ECO:0007669"/>
    <property type="project" value="TreeGrafter"/>
</dbReference>
<protein>
    <submittedName>
        <fullName evidence="14">Uncharacterized protein</fullName>
    </submittedName>
</protein>
<evidence type="ECO:0000313" key="15">
    <source>
        <dbReference type="Proteomes" id="UP001153620"/>
    </source>
</evidence>